<dbReference type="EMBL" id="JANFXK010000010">
    <property type="protein sequence ID" value="MCQ4637089.1"/>
    <property type="molecule type" value="Genomic_DNA"/>
</dbReference>
<dbReference type="InterPro" id="IPR036388">
    <property type="entry name" value="WH-like_DNA-bd_sf"/>
</dbReference>
<dbReference type="InterPro" id="IPR014284">
    <property type="entry name" value="RNA_pol_sigma-70_dom"/>
</dbReference>
<protein>
    <submittedName>
        <fullName evidence="7">Sigma-70 family RNA polymerase sigma factor</fullName>
    </submittedName>
</protein>
<dbReference type="InterPro" id="IPR013249">
    <property type="entry name" value="RNA_pol_sigma70_r4_t2"/>
</dbReference>
<name>A0ABT1RPJ5_9FIRM</name>
<dbReference type="PANTHER" id="PTHR43133">
    <property type="entry name" value="RNA POLYMERASE ECF-TYPE SIGMA FACTO"/>
    <property type="match status" value="1"/>
</dbReference>
<dbReference type="InterPro" id="IPR007627">
    <property type="entry name" value="RNA_pol_sigma70_r2"/>
</dbReference>
<reference evidence="7 8" key="1">
    <citation type="submission" date="2022-06" db="EMBL/GenBank/DDBJ databases">
        <title>Isolation of gut microbiota from human fecal samples.</title>
        <authorList>
            <person name="Pamer E.G."/>
            <person name="Barat B."/>
            <person name="Waligurski E."/>
            <person name="Medina S."/>
            <person name="Paddock L."/>
            <person name="Mostad J."/>
        </authorList>
    </citation>
    <scope>NUCLEOTIDE SEQUENCE [LARGE SCALE GENOMIC DNA]</scope>
    <source>
        <strain evidence="7 8">SL.3.17</strain>
    </source>
</reference>
<sequence>MDVCIQKAVADYGETVARAAFTYLKNVHDAEDIAQEVFLVLLQKEPRIENEAHLKAWLLRVAANKCKNYLKSGWNRSREPLPDNLEYLEEKESQVLSAVLSLEIKYRVPIYLYYYEGYSMKEIAGILYSRSATIGTRLARGREQLGRILREEWEHE</sequence>
<dbReference type="InterPro" id="IPR013324">
    <property type="entry name" value="RNA_pol_sigma_r3/r4-like"/>
</dbReference>
<comment type="similarity">
    <text evidence="1">Belongs to the sigma-70 factor family. ECF subfamily.</text>
</comment>
<dbReference type="Gene3D" id="1.10.1740.10">
    <property type="match status" value="1"/>
</dbReference>
<dbReference type="InterPro" id="IPR013325">
    <property type="entry name" value="RNA_pol_sigma_r2"/>
</dbReference>
<evidence type="ECO:0000313" key="7">
    <source>
        <dbReference type="EMBL" id="MCQ4637089.1"/>
    </source>
</evidence>
<organism evidence="7 8">
    <name type="scientific">Anaerovorax odorimutans</name>
    <dbReference type="NCBI Taxonomy" id="109327"/>
    <lineage>
        <taxon>Bacteria</taxon>
        <taxon>Bacillati</taxon>
        <taxon>Bacillota</taxon>
        <taxon>Clostridia</taxon>
        <taxon>Peptostreptococcales</taxon>
        <taxon>Anaerovoracaceae</taxon>
        <taxon>Anaerovorax</taxon>
    </lineage>
</organism>
<evidence type="ECO:0000256" key="1">
    <source>
        <dbReference type="ARBA" id="ARBA00010641"/>
    </source>
</evidence>
<dbReference type="Gene3D" id="1.10.10.10">
    <property type="entry name" value="Winged helix-like DNA-binding domain superfamily/Winged helix DNA-binding domain"/>
    <property type="match status" value="1"/>
</dbReference>
<evidence type="ECO:0000313" key="8">
    <source>
        <dbReference type="Proteomes" id="UP001524502"/>
    </source>
</evidence>
<dbReference type="RefSeq" id="WP_256132282.1">
    <property type="nucleotide sequence ID" value="NZ_JANFXK010000010.1"/>
</dbReference>
<keyword evidence="2" id="KW-0805">Transcription regulation</keyword>
<dbReference type="SUPFAM" id="SSF88946">
    <property type="entry name" value="Sigma2 domain of RNA polymerase sigma factors"/>
    <property type="match status" value="1"/>
</dbReference>
<evidence type="ECO:0000259" key="5">
    <source>
        <dbReference type="Pfam" id="PF04542"/>
    </source>
</evidence>
<dbReference type="NCBIfam" id="TIGR02937">
    <property type="entry name" value="sigma70-ECF"/>
    <property type="match status" value="1"/>
</dbReference>
<keyword evidence="4" id="KW-0804">Transcription</keyword>
<dbReference type="PANTHER" id="PTHR43133:SF51">
    <property type="entry name" value="RNA POLYMERASE SIGMA FACTOR"/>
    <property type="match status" value="1"/>
</dbReference>
<accession>A0ABT1RPJ5</accession>
<dbReference type="InterPro" id="IPR039425">
    <property type="entry name" value="RNA_pol_sigma-70-like"/>
</dbReference>
<keyword evidence="3" id="KW-0731">Sigma factor</keyword>
<evidence type="ECO:0000256" key="2">
    <source>
        <dbReference type="ARBA" id="ARBA00023015"/>
    </source>
</evidence>
<evidence type="ECO:0000256" key="3">
    <source>
        <dbReference type="ARBA" id="ARBA00023082"/>
    </source>
</evidence>
<gene>
    <name evidence="7" type="ORF">NE619_10160</name>
</gene>
<proteinExistence type="inferred from homology"/>
<keyword evidence="8" id="KW-1185">Reference proteome</keyword>
<feature type="domain" description="RNA polymerase sigma factor 70 region 4 type 2" evidence="6">
    <location>
        <begin position="94"/>
        <end position="145"/>
    </location>
</feature>
<dbReference type="Proteomes" id="UP001524502">
    <property type="component" value="Unassembled WGS sequence"/>
</dbReference>
<evidence type="ECO:0000259" key="6">
    <source>
        <dbReference type="Pfam" id="PF08281"/>
    </source>
</evidence>
<dbReference type="Pfam" id="PF08281">
    <property type="entry name" value="Sigma70_r4_2"/>
    <property type="match status" value="1"/>
</dbReference>
<dbReference type="Pfam" id="PF04542">
    <property type="entry name" value="Sigma70_r2"/>
    <property type="match status" value="1"/>
</dbReference>
<dbReference type="SUPFAM" id="SSF88659">
    <property type="entry name" value="Sigma3 and sigma4 domains of RNA polymerase sigma factors"/>
    <property type="match status" value="1"/>
</dbReference>
<comment type="caution">
    <text evidence="7">The sequence shown here is derived from an EMBL/GenBank/DDBJ whole genome shotgun (WGS) entry which is preliminary data.</text>
</comment>
<evidence type="ECO:0000256" key="4">
    <source>
        <dbReference type="ARBA" id="ARBA00023163"/>
    </source>
</evidence>
<feature type="domain" description="RNA polymerase sigma-70 region 2" evidence="5">
    <location>
        <begin position="9"/>
        <end position="74"/>
    </location>
</feature>